<proteinExistence type="predicted"/>
<evidence type="ECO:0000313" key="1">
    <source>
        <dbReference type="EMBL" id="KAJ3472013.1"/>
    </source>
</evidence>
<organism evidence="1 2">
    <name type="scientific">Lecanicillium saksenae</name>
    <dbReference type="NCBI Taxonomy" id="468837"/>
    <lineage>
        <taxon>Eukaryota</taxon>
        <taxon>Fungi</taxon>
        <taxon>Dikarya</taxon>
        <taxon>Ascomycota</taxon>
        <taxon>Pezizomycotina</taxon>
        <taxon>Sordariomycetes</taxon>
        <taxon>Hypocreomycetidae</taxon>
        <taxon>Hypocreales</taxon>
        <taxon>Cordycipitaceae</taxon>
        <taxon>Lecanicillium</taxon>
    </lineage>
</organism>
<dbReference type="EMBL" id="JANAKD010003615">
    <property type="protein sequence ID" value="KAJ3472013.1"/>
    <property type="molecule type" value="Genomic_DNA"/>
</dbReference>
<name>A0ACC1QCE2_9HYPO</name>
<reference evidence="1" key="1">
    <citation type="submission" date="2022-07" db="EMBL/GenBank/DDBJ databases">
        <title>Genome Sequence of Lecanicillium saksenae.</title>
        <authorList>
            <person name="Buettner E."/>
        </authorList>
    </citation>
    <scope>NUCLEOTIDE SEQUENCE</scope>
    <source>
        <strain evidence="1">VT-O1</strain>
    </source>
</reference>
<protein>
    <submittedName>
        <fullName evidence="1">Uncharacterized protein</fullName>
    </submittedName>
</protein>
<gene>
    <name evidence="1" type="ORF">NLG97_g11363</name>
</gene>
<dbReference type="Proteomes" id="UP001148737">
    <property type="component" value="Unassembled WGS sequence"/>
</dbReference>
<comment type="caution">
    <text evidence="1">The sequence shown here is derived from an EMBL/GenBank/DDBJ whole genome shotgun (WGS) entry which is preliminary data.</text>
</comment>
<sequence length="88" mass="10594">MTFFNFQSNADPVISDKIWVYFLLTIPITAAIVWIWIWYDKRKEAQYARDDEDLEKDITKMENDIMLNLRKRTMSKAHTWNTISPPPR</sequence>
<evidence type="ECO:0000313" key="2">
    <source>
        <dbReference type="Proteomes" id="UP001148737"/>
    </source>
</evidence>
<accession>A0ACC1QCE2</accession>
<keyword evidence="2" id="KW-1185">Reference proteome</keyword>